<accession>A0A9W4EWQ7</accession>
<dbReference type="RefSeq" id="WP_171840958.1">
    <property type="nucleotide sequence ID" value="NZ_AP014864.1"/>
</dbReference>
<evidence type="ECO:0000313" key="2">
    <source>
        <dbReference type="Proteomes" id="UP000055316"/>
    </source>
</evidence>
<proteinExistence type="predicted"/>
<reference evidence="1 2" key="1">
    <citation type="submission" date="2015-05" db="EMBL/GenBank/DDBJ databases">
        <title>Whole genome sequence of Bacillus thuringiensis serovar tolworthi Pasteur Institute Standard strain.</title>
        <authorList>
            <person name="Kanda K."/>
            <person name="Nakashima K."/>
            <person name="Nagano Y."/>
        </authorList>
    </citation>
    <scope>NUCLEOTIDE SEQUENCE [LARGE SCALE GENOMIC DNA]</scope>
    <source>
        <strain evidence="1 2">Pasteur Institute Standard strain</strain>
    </source>
</reference>
<dbReference type="Proteomes" id="UP000055316">
    <property type="component" value="Chromosome"/>
</dbReference>
<dbReference type="EMBL" id="AP014864">
    <property type="protein sequence ID" value="BAR86696.1"/>
    <property type="molecule type" value="Genomic_DNA"/>
</dbReference>
<evidence type="ECO:0008006" key="3">
    <source>
        <dbReference type="Google" id="ProtNLM"/>
    </source>
</evidence>
<evidence type="ECO:0000313" key="1">
    <source>
        <dbReference type="EMBL" id="BAR86696.1"/>
    </source>
</evidence>
<name>A0A9W4EWQ7_BACTO</name>
<dbReference type="AlphaFoldDB" id="A0A9W4EWQ7"/>
<gene>
    <name evidence="1" type="ORF">KNN_05895</name>
</gene>
<protein>
    <recommendedName>
        <fullName evidence="3">Phr family secreted Rap phosphatase inhibitor</fullName>
    </recommendedName>
</protein>
<sequence length="49" mass="5246">MRKFSIILLGIAGALALMLNTGVTEKEQALGKQGNSKYIQYANSEPGGY</sequence>
<organism evidence="1 2">
    <name type="scientific">Bacillus thuringiensis subsp. tolworthi</name>
    <dbReference type="NCBI Taxonomy" id="1442"/>
    <lineage>
        <taxon>Bacteria</taxon>
        <taxon>Bacillati</taxon>
        <taxon>Bacillota</taxon>
        <taxon>Bacilli</taxon>
        <taxon>Bacillales</taxon>
        <taxon>Bacillaceae</taxon>
        <taxon>Bacillus</taxon>
        <taxon>Bacillus cereus group</taxon>
    </lineage>
</organism>